<organism evidence="1 2">
    <name type="scientific">Collybiopsis luxurians FD-317 M1</name>
    <dbReference type="NCBI Taxonomy" id="944289"/>
    <lineage>
        <taxon>Eukaryota</taxon>
        <taxon>Fungi</taxon>
        <taxon>Dikarya</taxon>
        <taxon>Basidiomycota</taxon>
        <taxon>Agaricomycotina</taxon>
        <taxon>Agaricomycetes</taxon>
        <taxon>Agaricomycetidae</taxon>
        <taxon>Agaricales</taxon>
        <taxon>Marasmiineae</taxon>
        <taxon>Omphalotaceae</taxon>
        <taxon>Collybiopsis</taxon>
        <taxon>Collybiopsis luxurians</taxon>
    </lineage>
</organism>
<dbReference type="EMBL" id="KN834771">
    <property type="protein sequence ID" value="KIK61318.1"/>
    <property type="molecule type" value="Genomic_DNA"/>
</dbReference>
<reference evidence="1 2" key="1">
    <citation type="submission" date="2014-04" db="EMBL/GenBank/DDBJ databases">
        <title>Evolutionary Origins and Diversification of the Mycorrhizal Mutualists.</title>
        <authorList>
            <consortium name="DOE Joint Genome Institute"/>
            <consortium name="Mycorrhizal Genomics Consortium"/>
            <person name="Kohler A."/>
            <person name="Kuo A."/>
            <person name="Nagy L.G."/>
            <person name="Floudas D."/>
            <person name="Copeland A."/>
            <person name="Barry K.W."/>
            <person name="Cichocki N."/>
            <person name="Veneault-Fourrey C."/>
            <person name="LaButti K."/>
            <person name="Lindquist E.A."/>
            <person name="Lipzen A."/>
            <person name="Lundell T."/>
            <person name="Morin E."/>
            <person name="Murat C."/>
            <person name="Riley R."/>
            <person name="Ohm R."/>
            <person name="Sun H."/>
            <person name="Tunlid A."/>
            <person name="Henrissat B."/>
            <person name="Grigoriev I.V."/>
            <person name="Hibbett D.S."/>
            <person name="Martin F."/>
        </authorList>
    </citation>
    <scope>NUCLEOTIDE SEQUENCE [LARGE SCALE GENOMIC DNA]</scope>
    <source>
        <strain evidence="1 2">FD-317 M1</strain>
    </source>
</reference>
<keyword evidence="2" id="KW-1185">Reference proteome</keyword>
<dbReference type="Proteomes" id="UP000053593">
    <property type="component" value="Unassembled WGS sequence"/>
</dbReference>
<evidence type="ECO:0000313" key="1">
    <source>
        <dbReference type="EMBL" id="KIK61318.1"/>
    </source>
</evidence>
<accession>A0A0D0CYA4</accession>
<gene>
    <name evidence="1" type="ORF">GYMLUDRAFT_243508</name>
</gene>
<name>A0A0D0CYA4_9AGAR</name>
<dbReference type="AlphaFoldDB" id="A0A0D0CYA4"/>
<dbReference type="HOGENOM" id="CLU_1563043_0_0_1"/>
<sequence>MALGQFCLPNELDEPALVFEVVPLALLETLPLPLRRRKHLGFQVEMQTTCPLNLGFFEAEAGQLLNCKSSLSLLDSDKLEDFRWNWNIVPFWDTSPRCCPSLRLREGGLRQSYTHIEMKDSPKYPVFLQKLRLDVAGDVSFAILTITSPAHLKKKDEYGRFLVQALPRDWW</sequence>
<protein>
    <submittedName>
        <fullName evidence="1">Uncharacterized protein</fullName>
    </submittedName>
</protein>
<evidence type="ECO:0000313" key="2">
    <source>
        <dbReference type="Proteomes" id="UP000053593"/>
    </source>
</evidence>
<proteinExistence type="predicted"/>